<dbReference type="Proteomes" id="UP000306740">
    <property type="component" value="Unassembled WGS sequence"/>
</dbReference>
<evidence type="ECO:0000256" key="1">
    <source>
        <dbReference type="SAM" id="MobiDB-lite"/>
    </source>
</evidence>
<sequence length="70" mass="8136">MEACERPQRLQRQHPEGRSPPLLAQQRHKQELELRGLGCHLLQARVRLVMQRAMREGARQMQQLLEGASV</sequence>
<proteinExistence type="predicted"/>
<name>A0A5C4M9K0_9ACTN</name>
<organism evidence="2 3">
    <name type="scientific">Mumia zhuanghuii</name>
    <dbReference type="NCBI Taxonomy" id="2585211"/>
    <lineage>
        <taxon>Bacteria</taxon>
        <taxon>Bacillati</taxon>
        <taxon>Actinomycetota</taxon>
        <taxon>Actinomycetes</taxon>
        <taxon>Propionibacteriales</taxon>
        <taxon>Nocardioidaceae</taxon>
        <taxon>Mumia</taxon>
    </lineage>
</organism>
<evidence type="ECO:0000313" key="2">
    <source>
        <dbReference type="EMBL" id="TNC31313.1"/>
    </source>
</evidence>
<dbReference type="AlphaFoldDB" id="A0A5C4M9K0"/>
<evidence type="ECO:0000313" key="3">
    <source>
        <dbReference type="Proteomes" id="UP000306740"/>
    </source>
</evidence>
<gene>
    <name evidence="2" type="ORF">FHE65_32100</name>
</gene>
<comment type="caution">
    <text evidence="2">The sequence shown here is derived from an EMBL/GenBank/DDBJ whole genome shotgun (WGS) entry which is preliminary data.</text>
</comment>
<accession>A0A5C4M9K0</accession>
<reference evidence="2 3" key="1">
    <citation type="submission" date="2019-05" db="EMBL/GenBank/DDBJ databases">
        <title>Mumia sp. nov., isolated from the intestinal contents of plateau pika (Ochotona curzoniae) in the Qinghai-Tibet plateau of China.</title>
        <authorList>
            <person name="Tian Z."/>
        </authorList>
    </citation>
    <scope>NUCLEOTIDE SEQUENCE [LARGE SCALE GENOMIC DNA]</scope>
    <source>
        <strain evidence="3">527</strain>
    </source>
</reference>
<protein>
    <submittedName>
        <fullName evidence="2">Uncharacterized protein</fullName>
    </submittedName>
</protein>
<dbReference type="EMBL" id="VDFR01000206">
    <property type="protein sequence ID" value="TNC31313.1"/>
    <property type="molecule type" value="Genomic_DNA"/>
</dbReference>
<dbReference type="RefSeq" id="WP_139107202.1">
    <property type="nucleotide sequence ID" value="NZ_VDFR01000206.1"/>
</dbReference>
<feature type="region of interest" description="Disordered" evidence="1">
    <location>
        <begin position="1"/>
        <end position="22"/>
    </location>
</feature>
<feature type="compositionally biased region" description="Basic and acidic residues" evidence="1">
    <location>
        <begin position="1"/>
        <end position="17"/>
    </location>
</feature>